<feature type="region of interest" description="Disordered" evidence="5">
    <location>
        <begin position="1"/>
        <end position="189"/>
    </location>
</feature>
<dbReference type="InParanoid" id="A0A316YES5"/>
<dbReference type="OrthoDB" id="109543at2759"/>
<evidence type="ECO:0000256" key="5">
    <source>
        <dbReference type="SAM" id="MobiDB-lite"/>
    </source>
</evidence>
<dbReference type="AlphaFoldDB" id="A0A316YES5"/>
<dbReference type="RefSeq" id="XP_025373751.1">
    <property type="nucleotide sequence ID" value="XM_025525557.1"/>
</dbReference>
<dbReference type="InterPro" id="IPR012317">
    <property type="entry name" value="Poly(ADP-ribose)pol_cat_dom"/>
</dbReference>
<evidence type="ECO:0000256" key="1">
    <source>
        <dbReference type="ARBA" id="ARBA00022676"/>
    </source>
</evidence>
<dbReference type="Proteomes" id="UP000245768">
    <property type="component" value="Unassembled WGS sequence"/>
</dbReference>
<evidence type="ECO:0000256" key="4">
    <source>
        <dbReference type="ARBA" id="ARBA00023027"/>
    </source>
</evidence>
<reference evidence="7 8" key="1">
    <citation type="journal article" date="2018" name="Mol. Biol. Evol.">
        <title>Broad Genomic Sampling Reveals a Smut Pathogenic Ancestry of the Fungal Clade Ustilaginomycotina.</title>
        <authorList>
            <person name="Kijpornyongpan T."/>
            <person name="Mondo S.J."/>
            <person name="Barry K."/>
            <person name="Sandor L."/>
            <person name="Lee J."/>
            <person name="Lipzen A."/>
            <person name="Pangilinan J."/>
            <person name="LaButti K."/>
            <person name="Hainaut M."/>
            <person name="Henrissat B."/>
            <person name="Grigoriev I.V."/>
            <person name="Spatafora J.W."/>
            <person name="Aime M.C."/>
        </authorList>
    </citation>
    <scope>NUCLEOTIDE SEQUENCE [LARGE SCALE GENOMIC DNA]</scope>
    <source>
        <strain evidence="7 8">MCA 4198</strain>
    </source>
</reference>
<dbReference type="SUPFAM" id="SSF56399">
    <property type="entry name" value="ADP-ribosylation"/>
    <property type="match status" value="1"/>
</dbReference>
<dbReference type="GeneID" id="37047473"/>
<feature type="compositionally biased region" description="Acidic residues" evidence="5">
    <location>
        <begin position="165"/>
        <end position="174"/>
    </location>
</feature>
<dbReference type="Gene3D" id="3.90.228.10">
    <property type="match status" value="1"/>
</dbReference>
<name>A0A316YES5_9BASI</name>
<evidence type="ECO:0000313" key="8">
    <source>
        <dbReference type="Proteomes" id="UP000245768"/>
    </source>
</evidence>
<keyword evidence="4" id="KW-0520">NAD</keyword>
<evidence type="ECO:0000259" key="6">
    <source>
        <dbReference type="Pfam" id="PF00644"/>
    </source>
</evidence>
<organism evidence="7 8">
    <name type="scientific">Acaromyces ingoldii</name>
    <dbReference type="NCBI Taxonomy" id="215250"/>
    <lineage>
        <taxon>Eukaryota</taxon>
        <taxon>Fungi</taxon>
        <taxon>Dikarya</taxon>
        <taxon>Basidiomycota</taxon>
        <taxon>Ustilaginomycotina</taxon>
        <taxon>Exobasidiomycetes</taxon>
        <taxon>Exobasidiales</taxon>
        <taxon>Cryptobasidiaceae</taxon>
        <taxon>Acaromyces</taxon>
    </lineage>
</organism>
<feature type="compositionally biased region" description="Low complexity" evidence="5">
    <location>
        <begin position="34"/>
        <end position="43"/>
    </location>
</feature>
<dbReference type="STRING" id="215250.A0A316YES5"/>
<dbReference type="InterPro" id="IPR051838">
    <property type="entry name" value="ARTD_PARP"/>
</dbReference>
<dbReference type="PANTHER" id="PTHR21328">
    <property type="entry name" value="POLY ADP-RIBOSE POLYMERASE FAMILY, MEMBER PARP"/>
    <property type="match status" value="1"/>
</dbReference>
<evidence type="ECO:0000256" key="3">
    <source>
        <dbReference type="ARBA" id="ARBA00022695"/>
    </source>
</evidence>
<feature type="compositionally biased region" description="Polar residues" evidence="5">
    <location>
        <begin position="71"/>
        <end position="80"/>
    </location>
</feature>
<dbReference type="Pfam" id="PF00644">
    <property type="entry name" value="PARP"/>
    <property type="match status" value="1"/>
</dbReference>
<accession>A0A316YES5</accession>
<protein>
    <recommendedName>
        <fullName evidence="6">PARP catalytic domain-containing protein</fullName>
    </recommendedName>
</protein>
<feature type="compositionally biased region" description="Low complexity" evidence="5">
    <location>
        <begin position="109"/>
        <end position="122"/>
    </location>
</feature>
<proteinExistence type="predicted"/>
<feature type="compositionally biased region" description="Polar residues" evidence="5">
    <location>
        <begin position="614"/>
        <end position="633"/>
    </location>
</feature>
<dbReference type="GO" id="GO:0016779">
    <property type="term" value="F:nucleotidyltransferase activity"/>
    <property type="evidence" value="ECO:0007669"/>
    <property type="project" value="UniProtKB-KW"/>
</dbReference>
<dbReference type="GO" id="GO:0003950">
    <property type="term" value="F:NAD+ poly-ADP-ribosyltransferase activity"/>
    <property type="evidence" value="ECO:0007669"/>
    <property type="project" value="InterPro"/>
</dbReference>
<feature type="region of interest" description="Disordered" evidence="5">
    <location>
        <begin position="606"/>
        <end position="633"/>
    </location>
</feature>
<dbReference type="EMBL" id="KZ819644">
    <property type="protein sequence ID" value="PWN86553.1"/>
    <property type="molecule type" value="Genomic_DNA"/>
</dbReference>
<keyword evidence="8" id="KW-1185">Reference proteome</keyword>
<keyword evidence="2" id="KW-0808">Transferase</keyword>
<keyword evidence="3" id="KW-0548">Nucleotidyltransferase</keyword>
<evidence type="ECO:0000313" key="7">
    <source>
        <dbReference type="EMBL" id="PWN86553.1"/>
    </source>
</evidence>
<keyword evidence="1" id="KW-0328">Glycosyltransferase</keyword>
<evidence type="ECO:0000256" key="2">
    <source>
        <dbReference type="ARBA" id="ARBA00022679"/>
    </source>
</evidence>
<sequence>MALQLMGTVSSRLMTAERTASGPALTERIVSTMSLAEAESSSSAKRHQPSQSVQLSQIAQPAQPASPPPTRTVQRKQGSASVPAMKWRPNKTGQKRSRPAERVLPSPSPSFSSPSSPSSSLSKKTLRPTSPARSTKKARREDPRKQTSSSVSSRDGSKSTPVVIEIDDTDDDERDNVGVGEEGDSDEGIRIDLASDEILEQAVLHAQAGHGEERIDLVARRVTFHLDVEVMYPVARDACGLPRDAQDTSLSVVLDCRAGFRRDSAPPLVEARLTSRPLCQTTSTAAPDHDFVLGAQLVNVANKVFEGRWRCKTESLLADVYDILVDRMANSGCYCIQCDAKLVWPGLKPTACDGALCRYQLENLGIGASLSQLGRSRVEDLLIVTTAAAARHYDQQPGVMPNLPLSGDGVTPMCASDVAVTLDSVPASKDLCKAALTETLTSEQKRVLRWTLATNKAHIVEVLDKDRLAIKGAELTYDHLFFRVYNSTREHDAAFAALVAKHGSFYAFHGSALSNWHSILRTNLKNLSHTTMMAHGCHHGSGIYLAEEWSEAIAYATSDPNSEHREFGGKMRVNIEARGTTAVMQRYCIDEDDDTRDRLWPYARWPTDRESTEPKMTSLLSATQPWSSSDTSV</sequence>
<feature type="domain" description="PARP catalytic" evidence="6">
    <location>
        <begin position="494"/>
        <end position="562"/>
    </location>
</feature>
<gene>
    <name evidence="7" type="ORF">FA10DRAFT_52837</name>
</gene>